<reference evidence="2 3" key="1">
    <citation type="journal article" date="2024" name="Plant J.">
        <title>Genome sequences and population genomics reveal climatic adaptation and genomic divergence between two closely related sweetgum species.</title>
        <authorList>
            <person name="Xu W.Q."/>
            <person name="Ren C.Q."/>
            <person name="Zhang X.Y."/>
            <person name="Comes H.P."/>
            <person name="Liu X.H."/>
            <person name="Li Y.G."/>
            <person name="Kettle C.J."/>
            <person name="Jalonen R."/>
            <person name="Gaisberger H."/>
            <person name="Ma Y.Z."/>
            <person name="Qiu Y.X."/>
        </authorList>
    </citation>
    <scope>NUCLEOTIDE SEQUENCE [LARGE SCALE GENOMIC DNA]</scope>
    <source>
        <strain evidence="2">Hangzhou</strain>
    </source>
</reference>
<evidence type="ECO:0000313" key="3">
    <source>
        <dbReference type="Proteomes" id="UP001415857"/>
    </source>
</evidence>
<organism evidence="2 3">
    <name type="scientific">Liquidambar formosana</name>
    <name type="common">Formosan gum</name>
    <dbReference type="NCBI Taxonomy" id="63359"/>
    <lineage>
        <taxon>Eukaryota</taxon>
        <taxon>Viridiplantae</taxon>
        <taxon>Streptophyta</taxon>
        <taxon>Embryophyta</taxon>
        <taxon>Tracheophyta</taxon>
        <taxon>Spermatophyta</taxon>
        <taxon>Magnoliopsida</taxon>
        <taxon>eudicotyledons</taxon>
        <taxon>Gunneridae</taxon>
        <taxon>Pentapetalae</taxon>
        <taxon>Saxifragales</taxon>
        <taxon>Altingiaceae</taxon>
        <taxon>Liquidambar</taxon>
    </lineage>
</organism>
<proteinExistence type="predicted"/>
<evidence type="ECO:0000313" key="2">
    <source>
        <dbReference type="EMBL" id="KAK9287500.1"/>
    </source>
</evidence>
<sequence>MQVFAEWITFERTSNRAIVPLLILPAKVAPLLILPAKASSSFLLSLRMLSAGIAMEKVMRMVFAGIALEKEKTNKDCVFLLLVGHFFVCLFVMEYIGVNSHGCS</sequence>
<dbReference type="Proteomes" id="UP001415857">
    <property type="component" value="Unassembled WGS sequence"/>
</dbReference>
<protein>
    <submittedName>
        <fullName evidence="2">Uncharacterized protein</fullName>
    </submittedName>
</protein>
<keyword evidence="1" id="KW-1133">Transmembrane helix</keyword>
<keyword evidence="3" id="KW-1185">Reference proteome</keyword>
<dbReference type="AlphaFoldDB" id="A0AAP0X6W6"/>
<keyword evidence="1" id="KW-0812">Transmembrane</keyword>
<feature type="transmembrane region" description="Helical" evidence="1">
    <location>
        <begin position="77"/>
        <end position="98"/>
    </location>
</feature>
<gene>
    <name evidence="2" type="ORF">L1049_015921</name>
</gene>
<dbReference type="EMBL" id="JBBPBK010000004">
    <property type="protein sequence ID" value="KAK9287500.1"/>
    <property type="molecule type" value="Genomic_DNA"/>
</dbReference>
<evidence type="ECO:0000256" key="1">
    <source>
        <dbReference type="SAM" id="Phobius"/>
    </source>
</evidence>
<comment type="caution">
    <text evidence="2">The sequence shown here is derived from an EMBL/GenBank/DDBJ whole genome shotgun (WGS) entry which is preliminary data.</text>
</comment>
<accession>A0AAP0X6W6</accession>
<keyword evidence="1" id="KW-0472">Membrane</keyword>
<name>A0AAP0X6W6_LIQFO</name>